<dbReference type="Pfam" id="PF13490">
    <property type="entry name" value="zf-HC2"/>
    <property type="match status" value="1"/>
</dbReference>
<keyword evidence="6" id="KW-0472">Membrane</keyword>
<proteinExistence type="inferred from homology"/>
<dbReference type="InterPro" id="IPR051474">
    <property type="entry name" value="Anti-sigma-K/W_factor"/>
</dbReference>
<reference evidence="13 14" key="1">
    <citation type="journal article" date="2019" name="Int. J. Syst. Evol. Microbiol.">
        <title>The Global Catalogue of Microorganisms (GCM) 10K type strain sequencing project: providing services to taxonomists for standard genome sequencing and annotation.</title>
        <authorList>
            <consortium name="The Broad Institute Genomics Platform"/>
            <consortium name="The Broad Institute Genome Sequencing Center for Infectious Disease"/>
            <person name="Wu L."/>
            <person name="Ma J."/>
        </authorList>
    </citation>
    <scope>NUCLEOTIDE SEQUENCE [LARGE SCALE GENOMIC DNA]</scope>
    <source>
        <strain evidence="13 14">JCM 12149</strain>
    </source>
</reference>
<evidence type="ECO:0000259" key="12">
    <source>
        <dbReference type="Pfam" id="PF13490"/>
    </source>
</evidence>
<dbReference type="RefSeq" id="WP_343751208.1">
    <property type="nucleotide sequence ID" value="NZ_BAAADM010000015.1"/>
</dbReference>
<dbReference type="PANTHER" id="PTHR37461:SF1">
    <property type="entry name" value="ANTI-SIGMA-K FACTOR RSKA"/>
    <property type="match status" value="1"/>
</dbReference>
<keyword evidence="14" id="KW-1185">Reference proteome</keyword>
<dbReference type="InterPro" id="IPR018764">
    <property type="entry name" value="RskA_C"/>
</dbReference>
<evidence type="ECO:0000313" key="14">
    <source>
        <dbReference type="Proteomes" id="UP001501459"/>
    </source>
</evidence>
<dbReference type="Proteomes" id="UP001501459">
    <property type="component" value="Unassembled WGS sequence"/>
</dbReference>
<evidence type="ECO:0000256" key="1">
    <source>
        <dbReference type="ARBA" id="ARBA00004167"/>
    </source>
</evidence>
<evidence type="ECO:0000313" key="13">
    <source>
        <dbReference type="EMBL" id="GAA0432943.1"/>
    </source>
</evidence>
<feature type="domain" description="Anti-sigma K factor RskA C-terminal" evidence="11">
    <location>
        <begin position="103"/>
        <end position="234"/>
    </location>
</feature>
<organism evidence="13 14">
    <name type="scientific">Lentibacillus halophilus</name>
    <dbReference type="NCBI Taxonomy" id="295065"/>
    <lineage>
        <taxon>Bacteria</taxon>
        <taxon>Bacillati</taxon>
        <taxon>Bacillota</taxon>
        <taxon>Bacilli</taxon>
        <taxon>Bacillales</taxon>
        <taxon>Bacillaceae</taxon>
        <taxon>Lentibacillus</taxon>
    </lineage>
</organism>
<sequence>MERECENLLSYMAGTLNEIDKERFEAHLKQCEACMKEYEELSDSWEALQFDFEEQEVPETLKAEVFDFVFGEEQKEEKTTIKDRLKVWGVSLKKQFTPLSASLVIILFAITSVLTYTNVQSANEQPTTPNQPAEIMDSLNLTSANGQMSNAGGYAYIVQEEKTKKLVVHVNGLPKLKGSQIYQVWLLKDGERLNAGIFNTNESGSGVLTYALSEKEVFDQIGITVEPDRDNTEPEGKKVVGS</sequence>
<dbReference type="InterPro" id="IPR041916">
    <property type="entry name" value="Anti_sigma_zinc_sf"/>
</dbReference>
<evidence type="ECO:0000256" key="8">
    <source>
        <dbReference type="ARBA" id="ARBA00024438"/>
    </source>
</evidence>
<evidence type="ECO:0000259" key="11">
    <source>
        <dbReference type="Pfam" id="PF10099"/>
    </source>
</evidence>
<feature type="domain" description="Putative zinc-finger" evidence="12">
    <location>
        <begin position="8"/>
        <end position="34"/>
    </location>
</feature>
<evidence type="ECO:0000256" key="2">
    <source>
        <dbReference type="ARBA" id="ARBA00004236"/>
    </source>
</evidence>
<evidence type="ECO:0000256" key="9">
    <source>
        <dbReference type="ARBA" id="ARBA00029829"/>
    </source>
</evidence>
<dbReference type="InterPro" id="IPR027383">
    <property type="entry name" value="Znf_put"/>
</dbReference>
<keyword evidence="4" id="KW-0812">Transmembrane</keyword>
<accession>A0ABN0Z599</accession>
<dbReference type="EMBL" id="BAAADM010000015">
    <property type="protein sequence ID" value="GAA0432943.1"/>
    <property type="molecule type" value="Genomic_DNA"/>
</dbReference>
<comment type="subcellular location">
    <subcellularLocation>
        <location evidence="2">Cell membrane</location>
    </subcellularLocation>
    <subcellularLocation>
        <location evidence="1">Membrane</location>
        <topology evidence="1">Single-pass membrane protein</topology>
    </subcellularLocation>
</comment>
<evidence type="ECO:0000256" key="7">
    <source>
        <dbReference type="ARBA" id="ARBA00024353"/>
    </source>
</evidence>
<name>A0ABN0Z599_9BACI</name>
<evidence type="ECO:0000256" key="3">
    <source>
        <dbReference type="ARBA" id="ARBA00022475"/>
    </source>
</evidence>
<protein>
    <recommendedName>
        <fullName evidence="8">Anti-sigma-W factor RsiW</fullName>
    </recommendedName>
    <alternativeName>
        <fullName evidence="10">Regulator of SigK</fullName>
    </alternativeName>
    <alternativeName>
        <fullName evidence="9">Sigma-K anti-sigma factor RskA</fullName>
    </alternativeName>
</protein>
<dbReference type="PANTHER" id="PTHR37461">
    <property type="entry name" value="ANTI-SIGMA-K FACTOR RSKA"/>
    <property type="match status" value="1"/>
</dbReference>
<keyword evidence="5" id="KW-1133">Transmembrane helix</keyword>
<comment type="similarity">
    <text evidence="7">Belongs to the zinc-associated anti-sigma factor (ZAS) superfamily. Anti-sigma-W factor family.</text>
</comment>
<evidence type="ECO:0000256" key="10">
    <source>
        <dbReference type="ARBA" id="ARBA00030803"/>
    </source>
</evidence>
<dbReference type="Pfam" id="PF10099">
    <property type="entry name" value="RskA_C"/>
    <property type="match status" value="1"/>
</dbReference>
<evidence type="ECO:0000256" key="4">
    <source>
        <dbReference type="ARBA" id="ARBA00022692"/>
    </source>
</evidence>
<dbReference type="Gene3D" id="1.10.10.1320">
    <property type="entry name" value="Anti-sigma factor, zinc-finger domain"/>
    <property type="match status" value="1"/>
</dbReference>
<keyword evidence="3" id="KW-1003">Cell membrane</keyword>
<evidence type="ECO:0000256" key="6">
    <source>
        <dbReference type="ARBA" id="ARBA00023136"/>
    </source>
</evidence>
<gene>
    <name evidence="13" type="ORF">GCM10008983_06970</name>
</gene>
<evidence type="ECO:0000256" key="5">
    <source>
        <dbReference type="ARBA" id="ARBA00022989"/>
    </source>
</evidence>
<comment type="caution">
    <text evidence="13">The sequence shown here is derived from an EMBL/GenBank/DDBJ whole genome shotgun (WGS) entry which is preliminary data.</text>
</comment>